<name>A0A183D8P2_9BILA</name>
<sequence length="122" mass="14034">MNFNPAALELSGCLTAYSYWFFETVTEERALRVMDEEATLPDSQFNQICSELSDILSGKKMIVEQSVSDENEELSSPELDELRDSFQTFQMHSPRRFYTAEHRRFTFGTESKSQAENTKSAP</sequence>
<reference evidence="4" key="1">
    <citation type="submission" date="2016-06" db="UniProtKB">
        <authorList>
            <consortium name="WormBaseParasite"/>
        </authorList>
    </citation>
    <scope>IDENTIFICATION</scope>
</reference>
<evidence type="ECO:0000313" key="4">
    <source>
        <dbReference type="WBParaSite" id="GPUH_0000509001-mRNA-1"/>
    </source>
</evidence>
<dbReference type="AlphaFoldDB" id="A0A183D8P2"/>
<dbReference type="WBParaSite" id="GPUH_0000509001-mRNA-1">
    <property type="protein sequence ID" value="GPUH_0000509001-mRNA-1"/>
    <property type="gene ID" value="GPUH_0000509001"/>
</dbReference>
<organism evidence="4">
    <name type="scientific">Gongylonema pulchrum</name>
    <dbReference type="NCBI Taxonomy" id="637853"/>
    <lineage>
        <taxon>Eukaryota</taxon>
        <taxon>Metazoa</taxon>
        <taxon>Ecdysozoa</taxon>
        <taxon>Nematoda</taxon>
        <taxon>Chromadorea</taxon>
        <taxon>Rhabditida</taxon>
        <taxon>Spirurina</taxon>
        <taxon>Spiruromorpha</taxon>
        <taxon>Spiruroidea</taxon>
        <taxon>Gongylonematidae</taxon>
        <taxon>Gongylonema</taxon>
    </lineage>
</organism>
<protein>
    <submittedName>
        <fullName evidence="4">Rab3 GTPase-activating protein catalytic subunit</fullName>
    </submittedName>
</protein>
<evidence type="ECO:0000313" key="2">
    <source>
        <dbReference type="EMBL" id="VDK48933.1"/>
    </source>
</evidence>
<feature type="domain" description="GDPGP1-like C-terminal" evidence="1">
    <location>
        <begin position="2"/>
        <end position="56"/>
    </location>
</feature>
<dbReference type="OrthoDB" id="5861966at2759"/>
<dbReference type="Proteomes" id="UP000271098">
    <property type="component" value="Unassembled WGS sequence"/>
</dbReference>
<dbReference type="InterPro" id="IPR058865">
    <property type="entry name" value="GDPGP1_C"/>
</dbReference>
<proteinExistence type="predicted"/>
<dbReference type="Pfam" id="PF26216">
    <property type="entry name" value="GDPGP1_C"/>
    <property type="match status" value="1"/>
</dbReference>
<gene>
    <name evidence="2" type="ORF">GPUH_LOCUS5083</name>
</gene>
<evidence type="ECO:0000259" key="1">
    <source>
        <dbReference type="Pfam" id="PF26216"/>
    </source>
</evidence>
<reference evidence="2 3" key="2">
    <citation type="submission" date="2018-11" db="EMBL/GenBank/DDBJ databases">
        <authorList>
            <consortium name="Pathogen Informatics"/>
        </authorList>
    </citation>
    <scope>NUCLEOTIDE SEQUENCE [LARGE SCALE GENOMIC DNA]</scope>
</reference>
<dbReference type="EMBL" id="UYRT01010302">
    <property type="protein sequence ID" value="VDK48933.1"/>
    <property type="molecule type" value="Genomic_DNA"/>
</dbReference>
<accession>A0A183D8P2</accession>
<keyword evidence="3" id="KW-1185">Reference proteome</keyword>
<evidence type="ECO:0000313" key="3">
    <source>
        <dbReference type="Proteomes" id="UP000271098"/>
    </source>
</evidence>